<reference evidence="2 3" key="1">
    <citation type="submission" date="2018-12" db="EMBL/GenBank/DDBJ databases">
        <authorList>
            <consortium name="Pathogen Informatics"/>
        </authorList>
    </citation>
    <scope>NUCLEOTIDE SEQUENCE [LARGE SCALE GENOMIC DNA]</scope>
    <source>
        <strain evidence="2 3">NCTC13635</strain>
    </source>
</reference>
<proteinExistence type="predicted"/>
<gene>
    <name evidence="2" type="ORF">NCTC13635_01324</name>
</gene>
<accession>A0A3S4H4H8</accession>
<feature type="compositionally biased region" description="Polar residues" evidence="1">
    <location>
        <begin position="15"/>
        <end position="27"/>
    </location>
</feature>
<dbReference type="Proteomes" id="UP000282433">
    <property type="component" value="Chromosome"/>
</dbReference>
<organism evidence="2 3">
    <name type="scientific">Klebsiella pneumoniae</name>
    <dbReference type="NCBI Taxonomy" id="573"/>
    <lineage>
        <taxon>Bacteria</taxon>
        <taxon>Pseudomonadati</taxon>
        <taxon>Pseudomonadota</taxon>
        <taxon>Gammaproteobacteria</taxon>
        <taxon>Enterobacterales</taxon>
        <taxon>Enterobacteriaceae</taxon>
        <taxon>Klebsiella/Raoultella group</taxon>
        <taxon>Klebsiella</taxon>
        <taxon>Klebsiella pneumoniae complex</taxon>
    </lineage>
</organism>
<evidence type="ECO:0000313" key="2">
    <source>
        <dbReference type="EMBL" id="VEB00463.1"/>
    </source>
</evidence>
<name>A0A3S4H4H8_KLEPN</name>
<dbReference type="AlphaFoldDB" id="A0A3S4H4H8"/>
<feature type="compositionally biased region" description="Polar residues" evidence="1">
    <location>
        <begin position="55"/>
        <end position="64"/>
    </location>
</feature>
<dbReference type="EMBL" id="LR134162">
    <property type="protein sequence ID" value="VEB00463.1"/>
    <property type="molecule type" value="Genomic_DNA"/>
</dbReference>
<protein>
    <submittedName>
        <fullName evidence="2">Uncharacterized protein</fullName>
    </submittedName>
</protein>
<evidence type="ECO:0000256" key="1">
    <source>
        <dbReference type="SAM" id="MobiDB-lite"/>
    </source>
</evidence>
<evidence type="ECO:0000313" key="3">
    <source>
        <dbReference type="Proteomes" id="UP000282433"/>
    </source>
</evidence>
<sequence length="64" mass="6797">MDDQPRIAHHGGQNIAGNNGRFTQTDGETGAEQPQEDRPEGRGERGVATEAGVIQLTNTQTPSP</sequence>
<feature type="region of interest" description="Disordered" evidence="1">
    <location>
        <begin position="1"/>
        <end position="64"/>
    </location>
</feature>
<feature type="compositionally biased region" description="Basic and acidic residues" evidence="1">
    <location>
        <begin position="35"/>
        <end position="47"/>
    </location>
</feature>